<dbReference type="CDD" id="cd07720">
    <property type="entry name" value="OPHC2-like_MBL-fold"/>
    <property type="match status" value="1"/>
</dbReference>
<keyword evidence="7" id="KW-1185">Reference proteome</keyword>
<dbReference type="Proteomes" id="UP001163882">
    <property type="component" value="Chromosome"/>
</dbReference>
<evidence type="ECO:0000259" key="5">
    <source>
        <dbReference type="SMART" id="SM00849"/>
    </source>
</evidence>
<dbReference type="InterPro" id="IPR036866">
    <property type="entry name" value="RibonucZ/Hydroxyglut_hydro"/>
</dbReference>
<reference evidence="6" key="1">
    <citation type="submission" date="2022-10" db="EMBL/GenBank/DDBJ databases">
        <title>YIM 151497 complete genome.</title>
        <authorList>
            <person name="Chen X."/>
        </authorList>
    </citation>
    <scope>NUCLEOTIDE SEQUENCE</scope>
    <source>
        <strain evidence="6">YIM 151497</strain>
    </source>
</reference>
<evidence type="ECO:0000256" key="1">
    <source>
        <dbReference type="ARBA" id="ARBA00007749"/>
    </source>
</evidence>
<dbReference type="InterPro" id="IPR001279">
    <property type="entry name" value="Metallo-B-lactamas"/>
</dbReference>
<dbReference type="SMART" id="SM00849">
    <property type="entry name" value="Lactamase_B"/>
    <property type="match status" value="1"/>
</dbReference>
<comment type="similarity">
    <text evidence="1">Belongs to the metallo-beta-lactamase superfamily.</text>
</comment>
<organism evidence="6 7">
    <name type="scientific">Pelagibacterium flavum</name>
    <dbReference type="NCBI Taxonomy" id="2984530"/>
    <lineage>
        <taxon>Bacteria</taxon>
        <taxon>Pseudomonadati</taxon>
        <taxon>Pseudomonadota</taxon>
        <taxon>Alphaproteobacteria</taxon>
        <taxon>Hyphomicrobiales</taxon>
        <taxon>Devosiaceae</taxon>
        <taxon>Pelagibacterium</taxon>
    </lineage>
</organism>
<dbReference type="InterPro" id="IPR051013">
    <property type="entry name" value="MBL_superfamily_lactonases"/>
</dbReference>
<keyword evidence="2" id="KW-0479">Metal-binding</keyword>
<accession>A0ABY6IL58</accession>
<dbReference type="PANTHER" id="PTHR42978">
    <property type="entry name" value="QUORUM-QUENCHING LACTONASE YTNP-RELATED-RELATED"/>
    <property type="match status" value="1"/>
</dbReference>
<protein>
    <submittedName>
        <fullName evidence="6">MBL fold metallo-hydrolase</fullName>
    </submittedName>
</protein>
<dbReference type="Gene3D" id="3.60.15.10">
    <property type="entry name" value="Ribonuclease Z/Hydroxyacylglutathione hydrolase-like"/>
    <property type="match status" value="1"/>
</dbReference>
<keyword evidence="3" id="KW-0378">Hydrolase</keyword>
<sequence>MNVCGLPTDHIMVPYTPFVVEAGGKRYLLDTGFADNGPAGTGLLHENMEKAGIEPASIDVVLMSHLHGDHINGLRRKDGSLVYPDATVYIPQPEFDHWMDDEKMAGVPEAGRGGFLAVRRVLADYPEGKIVLFEPGATVEDVFKTTPCFGHAPGQTAFTIGSGTASFSYIADVAHYPALFVTNPDWHVQFDMNP</sequence>
<dbReference type="SUPFAM" id="SSF56281">
    <property type="entry name" value="Metallo-hydrolase/oxidoreductase"/>
    <property type="match status" value="1"/>
</dbReference>
<evidence type="ECO:0000256" key="3">
    <source>
        <dbReference type="ARBA" id="ARBA00022801"/>
    </source>
</evidence>
<name>A0ABY6IL58_9HYPH</name>
<proteinExistence type="inferred from homology"/>
<evidence type="ECO:0000256" key="2">
    <source>
        <dbReference type="ARBA" id="ARBA00022723"/>
    </source>
</evidence>
<dbReference type="Pfam" id="PF00753">
    <property type="entry name" value="Lactamase_B"/>
    <property type="match status" value="1"/>
</dbReference>
<evidence type="ECO:0000313" key="7">
    <source>
        <dbReference type="Proteomes" id="UP001163882"/>
    </source>
</evidence>
<feature type="domain" description="Metallo-beta-lactamase" evidence="5">
    <location>
        <begin position="14"/>
        <end position="186"/>
    </location>
</feature>
<evidence type="ECO:0000256" key="4">
    <source>
        <dbReference type="ARBA" id="ARBA00022833"/>
    </source>
</evidence>
<gene>
    <name evidence="6" type="ORF">OF122_14920</name>
</gene>
<dbReference type="EMBL" id="CP107716">
    <property type="protein sequence ID" value="UYQ71328.1"/>
    <property type="molecule type" value="Genomic_DNA"/>
</dbReference>
<dbReference type="RefSeq" id="WP_264224982.1">
    <property type="nucleotide sequence ID" value="NZ_CP107716.1"/>
</dbReference>
<dbReference type="PANTHER" id="PTHR42978:SF6">
    <property type="entry name" value="QUORUM-QUENCHING LACTONASE YTNP-RELATED"/>
    <property type="match status" value="1"/>
</dbReference>
<evidence type="ECO:0000313" key="6">
    <source>
        <dbReference type="EMBL" id="UYQ71328.1"/>
    </source>
</evidence>
<keyword evidence="4" id="KW-0862">Zinc</keyword>